<dbReference type="OrthoDB" id="4304464at2"/>
<evidence type="ECO:0000313" key="1">
    <source>
        <dbReference type="EMBL" id="CAC36673.1"/>
    </source>
</evidence>
<reference evidence="1 2" key="1">
    <citation type="journal article" date="1998" name="J. Bacteriol.">
        <title>Cloning and physical mapping of the EcoRI fragments of the giant linear plasmid SCP1.</title>
        <authorList>
            <person name="Redenbach M."/>
            <person name="Ikeda K."/>
            <person name="Yamasaki M."/>
            <person name="Kinashi H."/>
        </authorList>
    </citation>
    <scope>NUCLEOTIDE SEQUENCE [LARGE SCALE GENOMIC DNA]</scope>
    <source>
        <strain evidence="2">ATCC BAA-471 / A3(2) / M145</strain>
    </source>
</reference>
<dbReference type="Proteomes" id="UP000001973">
    <property type="component" value="Plasmid SCP1"/>
</dbReference>
<dbReference type="KEGG" id="sco:SCP1.152"/>
<dbReference type="HOGENOM" id="CLU_1739452_0_0_11"/>
<gene>
    <name evidence="1" type="ordered locus">SCP1.152</name>
</gene>
<organism evidence="1 2">
    <name type="scientific">Streptomyces coelicolor (strain ATCC BAA-471 / A3(2) / M145)</name>
    <dbReference type="NCBI Taxonomy" id="100226"/>
    <lineage>
        <taxon>Bacteria</taxon>
        <taxon>Bacillati</taxon>
        <taxon>Actinomycetota</taxon>
        <taxon>Actinomycetes</taxon>
        <taxon>Kitasatosporales</taxon>
        <taxon>Streptomycetaceae</taxon>
        <taxon>Streptomyces</taxon>
        <taxon>Streptomyces albidoflavus group</taxon>
    </lineage>
</organism>
<sequence length="150" mass="16349">MEIVIRYPDPAPAEVLTAITDLMARLGPGASIETDAEWTVDRAVKLLRDTNARTVLLVEAAVEGDGWVDGPAFREKWGETAFRGPTQSITKAIKRGAEQGHWSANIAPPFTPTTPDKSGWSKTGGYYLEDGLVPIFRDALRVLKEKGSQP</sequence>
<accession>Q9ACZ9</accession>
<name>Q9ACZ9_STRCO</name>
<evidence type="ECO:0000313" key="2">
    <source>
        <dbReference type="Proteomes" id="UP000001973"/>
    </source>
</evidence>
<reference evidence="1 2" key="4">
    <citation type="journal article" date="2009" name="Mol. Microbiol.">
        <title>Extracellular signalling, translational control, two repressors and an activator all contribute to the regulation of methylenomycin production in Streptomyces coelicolor.</title>
        <authorList>
            <person name="O'Rourke S."/>
            <person name="Wietzorrek A."/>
            <person name="Fowler K."/>
            <person name="Corre C."/>
            <person name="Challis G.L."/>
            <person name="Chater K.F."/>
        </authorList>
    </citation>
    <scope>NUCLEOTIDE SEQUENCE [LARGE SCALE GENOMIC DNA]</scope>
    <source>
        <strain evidence="2">ATCC BAA-471 / A3(2) / M145</strain>
    </source>
</reference>
<protein>
    <submittedName>
        <fullName evidence="1">Uncharacterized protein</fullName>
    </submittedName>
</protein>
<keyword evidence="2" id="KW-1185">Reference proteome</keyword>
<dbReference type="EMBL" id="AL589148">
    <property type="protein sequence ID" value="CAC36673.1"/>
    <property type="molecule type" value="Genomic_DNA"/>
</dbReference>
<proteinExistence type="predicted"/>
<geneLocation type="plasmid" evidence="2">
    <name>SCP1</name>
</geneLocation>
<dbReference type="InParanoid" id="Q9ACZ9"/>
<reference evidence="1 2" key="3">
    <citation type="journal article" date="2008" name="Proc. Natl. Acad. Sci. U.S.A.">
        <title>2-Alkyl-4-hydroxymethylfuran-3-carboxylic acids, antibiotic production inducers discovered by Streptomyces coelicolor genome mining.</title>
        <authorList>
            <person name="Corre C."/>
            <person name="Song L."/>
            <person name="O'Rourke S."/>
            <person name="Chater K.F."/>
            <person name="Challis G.L."/>
        </authorList>
    </citation>
    <scope>NUCLEOTIDE SEQUENCE [LARGE SCALE GENOMIC DNA]</scope>
    <source>
        <strain evidence="2">ATCC BAA-471 / A3(2) / M145</strain>
    </source>
</reference>
<dbReference type="AlphaFoldDB" id="Q9ACZ9"/>
<reference evidence="2" key="2">
    <citation type="journal article" date="2002" name="Nature">
        <title>Complete genome sequence of the model actinomycete Streptomyces coelicolor A3(2).</title>
        <authorList>
            <person name="Bentley S.D."/>
            <person name="Chater K.F."/>
            <person name="Cerdeno-Tarraga A.M."/>
            <person name="Challis G.L."/>
            <person name="Thomson N.R."/>
            <person name="James K.D."/>
            <person name="Harris D.E."/>
            <person name="Quail M.A."/>
            <person name="Kieser H."/>
            <person name="Harper D."/>
            <person name="Bateman A."/>
            <person name="Brown S."/>
            <person name="Chandra G."/>
            <person name="Chen C.W."/>
            <person name="Collins M."/>
            <person name="Cronin A."/>
            <person name="Fraser A."/>
            <person name="Goble A."/>
            <person name="Hidalgo J."/>
            <person name="Hornsby T."/>
            <person name="Howarth S."/>
            <person name="Huang C.H."/>
            <person name="Kieser T."/>
            <person name="Larke L."/>
            <person name="Murphy L."/>
            <person name="Oliver K."/>
            <person name="O'Neil S."/>
            <person name="Rabbinowitsch E."/>
            <person name="Rajandream M.A."/>
            <person name="Rutherford K."/>
            <person name="Rutter S."/>
            <person name="Seeger K."/>
            <person name="Saunders D."/>
            <person name="Sharp S."/>
            <person name="Squares R."/>
            <person name="Squares S."/>
            <person name="Taylor K."/>
            <person name="Warren T."/>
            <person name="Wietzorrek A."/>
            <person name="Woodward J."/>
            <person name="Barrell B.G."/>
            <person name="Parkhill J."/>
            <person name="Hopwood D.A."/>
        </authorList>
    </citation>
    <scope>NUCLEOTIDE SEQUENCE [LARGE SCALE GENOMIC DNA]</scope>
    <source>
        <strain evidence="2">ATCC BAA-471 / A3(2) / M145</strain>
    </source>
</reference>
<dbReference type="STRING" id="100226.gene:17765657"/>
<dbReference type="RefSeq" id="WP_011039451.1">
    <property type="nucleotide sequence ID" value="NC_003903.1"/>
</dbReference>
<dbReference type="PATRIC" id="fig|100226.15.peg.8098"/>